<feature type="binding site" evidence="8">
    <location>
        <position position="202"/>
    </location>
    <ligand>
        <name>ATP</name>
        <dbReference type="ChEBI" id="CHEBI:30616"/>
    </ligand>
</feature>
<keyword evidence="4 8" id="KW-0479">Metal-binding</keyword>
<keyword evidence="8" id="KW-0464">Manganese</keyword>
<feature type="region of interest" description="Disordered" evidence="9">
    <location>
        <begin position="13"/>
        <end position="37"/>
    </location>
</feature>
<dbReference type="NCBIfam" id="NF000658">
    <property type="entry name" value="PRK00029.1"/>
    <property type="match status" value="1"/>
</dbReference>
<protein>
    <recommendedName>
        <fullName evidence="8">Protein nucleotidyltransferase YdiU</fullName>
        <ecNumber evidence="8">2.7.7.-</ecNumber>
    </recommendedName>
    <alternativeName>
        <fullName evidence="8">Protein adenylyltransferase YdiU</fullName>
        <ecNumber evidence="8">2.7.7.108</ecNumber>
    </alternativeName>
    <alternativeName>
        <fullName evidence="8">Protein uridylyltransferase YdiU</fullName>
        <ecNumber evidence="8">2.7.7.-</ecNumber>
    </alternativeName>
</protein>
<dbReference type="GO" id="GO:0030145">
    <property type="term" value="F:manganese ion binding"/>
    <property type="evidence" value="ECO:0007669"/>
    <property type="project" value="UniProtKB-UniRule"/>
</dbReference>
<evidence type="ECO:0000256" key="5">
    <source>
        <dbReference type="ARBA" id="ARBA00022741"/>
    </source>
</evidence>
<comment type="catalytic activity">
    <reaction evidence="8">
        <text>L-tyrosyl-[protein] + ATP = O-(5'-adenylyl)-L-tyrosyl-[protein] + diphosphate</text>
        <dbReference type="Rhea" id="RHEA:54288"/>
        <dbReference type="Rhea" id="RHEA-COMP:10136"/>
        <dbReference type="Rhea" id="RHEA-COMP:13846"/>
        <dbReference type="ChEBI" id="CHEBI:30616"/>
        <dbReference type="ChEBI" id="CHEBI:33019"/>
        <dbReference type="ChEBI" id="CHEBI:46858"/>
        <dbReference type="ChEBI" id="CHEBI:83624"/>
        <dbReference type="EC" id="2.7.7.108"/>
    </reaction>
</comment>
<dbReference type="Pfam" id="PF02696">
    <property type="entry name" value="SelO"/>
    <property type="match status" value="1"/>
</dbReference>
<evidence type="ECO:0000256" key="2">
    <source>
        <dbReference type="ARBA" id="ARBA00022679"/>
    </source>
</evidence>
<evidence type="ECO:0000256" key="4">
    <source>
        <dbReference type="ARBA" id="ARBA00022723"/>
    </source>
</evidence>
<feature type="binding site" evidence="8">
    <location>
        <position position="105"/>
    </location>
    <ligand>
        <name>ATP</name>
        <dbReference type="ChEBI" id="CHEBI:30616"/>
    </ligand>
</feature>
<keyword evidence="7 8" id="KW-0460">Magnesium</keyword>
<feature type="binding site" evidence="8">
    <location>
        <position position="104"/>
    </location>
    <ligand>
        <name>ATP</name>
        <dbReference type="ChEBI" id="CHEBI:30616"/>
    </ligand>
</feature>
<keyword evidence="2 8" id="KW-0808">Transferase</keyword>
<dbReference type="KEGG" id="nib:GU926_00325"/>
<organism evidence="10 11">
    <name type="scientific">Nibribacter ruber</name>
    <dbReference type="NCBI Taxonomy" id="2698458"/>
    <lineage>
        <taxon>Bacteria</taxon>
        <taxon>Pseudomonadati</taxon>
        <taxon>Bacteroidota</taxon>
        <taxon>Cytophagia</taxon>
        <taxon>Cytophagales</taxon>
        <taxon>Hymenobacteraceae</taxon>
        <taxon>Nibribacter</taxon>
    </lineage>
</organism>
<dbReference type="RefSeq" id="WP_160687919.1">
    <property type="nucleotide sequence ID" value="NZ_CP047897.1"/>
</dbReference>
<evidence type="ECO:0000256" key="1">
    <source>
        <dbReference type="ARBA" id="ARBA00009747"/>
    </source>
</evidence>
<evidence type="ECO:0000256" key="6">
    <source>
        <dbReference type="ARBA" id="ARBA00022840"/>
    </source>
</evidence>
<dbReference type="EC" id="2.7.7.108" evidence="8"/>
<evidence type="ECO:0000256" key="3">
    <source>
        <dbReference type="ARBA" id="ARBA00022695"/>
    </source>
</evidence>
<sequence>MDRLSQKEYKNEFVQAFPGDDTGDTRPRQTPGMLYSKATPTPVNKVTLLAWSEELAQELGIEKPVAQEDIDVLGGNLVAPTMQPYAACYAGHQFGNWAGQLGDGRAITLGEWPASNGQTWELQLKGAGPTAYSRRADGRAVLRSSVREYLMSEAMHYLGVPTTRALSLVSTGDQVMRDMFYNGNPEFEPGAIVLRVAPSFLRFGSFEMPAARQEQDNLRQLVEWTLARYYPHIEGATLEEKILPWFKEIMDRTAFMINEWLRVGFVHGVMNTDNMSILGLTIDYGPYSFLDDYDPDFTPNTTDLPGRRYAFGKQANIAYWNLGCLASALATLLPDAKELVTLLETYSQVHYQKYFDMMARKLGLDQVQESDPVFITQFEETLAELQPDMTIFYQLLIDLPLEDGTEEATLAHFQESLYTPPGAREKALLHTILTAYRARLRVNTLPREESQALMRQANPRFILRNYLLHQAIENLTQGDNQLFTQLQAAMKTPYAQEHDQFFAKRPDWASQKPGSSMLSCSS</sequence>
<dbReference type="PANTHER" id="PTHR32057:SF14">
    <property type="entry name" value="PROTEIN ADENYLYLTRANSFERASE SELO, MITOCHONDRIAL"/>
    <property type="match status" value="1"/>
</dbReference>
<evidence type="ECO:0000256" key="7">
    <source>
        <dbReference type="ARBA" id="ARBA00022842"/>
    </source>
</evidence>
<keyword evidence="11" id="KW-1185">Reference proteome</keyword>
<dbReference type="PANTHER" id="PTHR32057">
    <property type="entry name" value="PROTEIN ADENYLYLTRANSFERASE SELO, MITOCHONDRIAL"/>
    <property type="match status" value="1"/>
</dbReference>
<comment type="similarity">
    <text evidence="1 8">Belongs to the SELO family.</text>
</comment>
<feature type="binding site" evidence="8">
    <location>
        <position position="283"/>
    </location>
    <ligand>
        <name>ATP</name>
        <dbReference type="ChEBI" id="CHEBI:30616"/>
    </ligand>
</feature>
<dbReference type="AlphaFoldDB" id="A0A6P1NSH5"/>
<feature type="binding site" evidence="8">
    <location>
        <position position="283"/>
    </location>
    <ligand>
        <name>Mg(2+)</name>
        <dbReference type="ChEBI" id="CHEBI:18420"/>
    </ligand>
</feature>
<comment type="catalytic activity">
    <reaction evidence="8">
        <text>L-seryl-[protein] + UTP = O-(5'-uridylyl)-L-seryl-[protein] + diphosphate</text>
        <dbReference type="Rhea" id="RHEA:64604"/>
        <dbReference type="Rhea" id="RHEA-COMP:9863"/>
        <dbReference type="Rhea" id="RHEA-COMP:16635"/>
        <dbReference type="ChEBI" id="CHEBI:29999"/>
        <dbReference type="ChEBI" id="CHEBI:33019"/>
        <dbReference type="ChEBI" id="CHEBI:46398"/>
        <dbReference type="ChEBI" id="CHEBI:156051"/>
    </reaction>
</comment>
<evidence type="ECO:0000256" key="8">
    <source>
        <dbReference type="HAMAP-Rule" id="MF_00692"/>
    </source>
</evidence>
<feature type="active site" description="Proton acceptor" evidence="8">
    <location>
        <position position="273"/>
    </location>
</feature>
<proteinExistence type="inferred from homology"/>
<dbReference type="HAMAP" id="MF_00692">
    <property type="entry name" value="SelO"/>
    <property type="match status" value="1"/>
</dbReference>
<feature type="binding site" evidence="8">
    <location>
        <position position="125"/>
    </location>
    <ligand>
        <name>ATP</name>
        <dbReference type="ChEBI" id="CHEBI:30616"/>
    </ligand>
</feature>
<comment type="cofactor">
    <cofactor evidence="8">
        <name>Mg(2+)</name>
        <dbReference type="ChEBI" id="CHEBI:18420"/>
    </cofactor>
    <cofactor evidence="8">
        <name>Mn(2+)</name>
        <dbReference type="ChEBI" id="CHEBI:29035"/>
    </cofactor>
</comment>
<evidence type="ECO:0000313" key="11">
    <source>
        <dbReference type="Proteomes" id="UP000464214"/>
    </source>
</evidence>
<feature type="binding site" evidence="8">
    <location>
        <position position="274"/>
    </location>
    <ligand>
        <name>Mg(2+)</name>
        <dbReference type="ChEBI" id="CHEBI:18420"/>
    </ligand>
</feature>
<dbReference type="GO" id="GO:0000287">
    <property type="term" value="F:magnesium ion binding"/>
    <property type="evidence" value="ECO:0007669"/>
    <property type="project" value="UniProtKB-UniRule"/>
</dbReference>
<comment type="function">
    <text evidence="8">Nucleotidyltransferase involved in the post-translational modification of proteins. It can catalyze the addition of adenosine monophosphate (AMP) or uridine monophosphate (UMP) to a protein, resulting in modifications known as AMPylation and UMPylation.</text>
</comment>
<comment type="catalytic activity">
    <reaction evidence="8">
        <text>L-threonyl-[protein] + ATP = 3-O-(5'-adenylyl)-L-threonyl-[protein] + diphosphate</text>
        <dbReference type="Rhea" id="RHEA:54292"/>
        <dbReference type="Rhea" id="RHEA-COMP:11060"/>
        <dbReference type="Rhea" id="RHEA-COMP:13847"/>
        <dbReference type="ChEBI" id="CHEBI:30013"/>
        <dbReference type="ChEBI" id="CHEBI:30616"/>
        <dbReference type="ChEBI" id="CHEBI:33019"/>
        <dbReference type="ChEBI" id="CHEBI:138113"/>
        <dbReference type="EC" id="2.7.7.108"/>
    </reaction>
</comment>
<keyword evidence="5 8" id="KW-0547">Nucleotide-binding</keyword>
<name>A0A6P1NSH5_9BACT</name>
<feature type="binding site" evidence="8">
    <location>
        <position position="195"/>
    </location>
    <ligand>
        <name>ATP</name>
        <dbReference type="ChEBI" id="CHEBI:30616"/>
    </ligand>
</feature>
<gene>
    <name evidence="8" type="primary">ydiU</name>
    <name evidence="8" type="synonym">selO</name>
    <name evidence="10" type="ORF">GU926_00325</name>
</gene>
<dbReference type="Proteomes" id="UP000464214">
    <property type="component" value="Chromosome"/>
</dbReference>
<dbReference type="EMBL" id="CP047897">
    <property type="protein sequence ID" value="QHL85970.1"/>
    <property type="molecule type" value="Genomic_DNA"/>
</dbReference>
<feature type="binding site" evidence="8">
    <location>
        <position position="138"/>
    </location>
    <ligand>
        <name>ATP</name>
        <dbReference type="ChEBI" id="CHEBI:30616"/>
    </ligand>
</feature>
<feature type="binding site" evidence="8">
    <location>
        <position position="102"/>
    </location>
    <ligand>
        <name>ATP</name>
        <dbReference type="ChEBI" id="CHEBI:30616"/>
    </ligand>
</feature>
<accession>A0A6P1NSH5</accession>
<comment type="catalytic activity">
    <reaction evidence="8">
        <text>L-histidyl-[protein] + UTP = N(tele)-(5'-uridylyl)-L-histidyl-[protein] + diphosphate</text>
        <dbReference type="Rhea" id="RHEA:83891"/>
        <dbReference type="Rhea" id="RHEA-COMP:9745"/>
        <dbReference type="Rhea" id="RHEA-COMP:20239"/>
        <dbReference type="ChEBI" id="CHEBI:29979"/>
        <dbReference type="ChEBI" id="CHEBI:33019"/>
        <dbReference type="ChEBI" id="CHEBI:46398"/>
        <dbReference type="ChEBI" id="CHEBI:233474"/>
    </reaction>
</comment>
<comment type="catalytic activity">
    <reaction evidence="8">
        <text>L-tyrosyl-[protein] + UTP = O-(5'-uridylyl)-L-tyrosyl-[protein] + diphosphate</text>
        <dbReference type="Rhea" id="RHEA:83887"/>
        <dbReference type="Rhea" id="RHEA-COMP:10136"/>
        <dbReference type="Rhea" id="RHEA-COMP:20238"/>
        <dbReference type="ChEBI" id="CHEBI:33019"/>
        <dbReference type="ChEBI" id="CHEBI:46398"/>
        <dbReference type="ChEBI" id="CHEBI:46858"/>
        <dbReference type="ChEBI" id="CHEBI:90602"/>
    </reaction>
</comment>
<dbReference type="GO" id="GO:0005524">
    <property type="term" value="F:ATP binding"/>
    <property type="evidence" value="ECO:0007669"/>
    <property type="project" value="UniProtKB-UniRule"/>
</dbReference>
<feature type="binding site" evidence="8">
    <location>
        <position position="137"/>
    </location>
    <ligand>
        <name>ATP</name>
        <dbReference type="ChEBI" id="CHEBI:30616"/>
    </ligand>
</feature>
<dbReference type="InterPro" id="IPR003846">
    <property type="entry name" value="SelO"/>
</dbReference>
<dbReference type="EC" id="2.7.7.-" evidence="8"/>
<comment type="catalytic activity">
    <reaction evidence="8">
        <text>L-seryl-[protein] + ATP = 3-O-(5'-adenylyl)-L-seryl-[protein] + diphosphate</text>
        <dbReference type="Rhea" id="RHEA:58120"/>
        <dbReference type="Rhea" id="RHEA-COMP:9863"/>
        <dbReference type="Rhea" id="RHEA-COMP:15073"/>
        <dbReference type="ChEBI" id="CHEBI:29999"/>
        <dbReference type="ChEBI" id="CHEBI:30616"/>
        <dbReference type="ChEBI" id="CHEBI:33019"/>
        <dbReference type="ChEBI" id="CHEBI:142516"/>
        <dbReference type="EC" id="2.7.7.108"/>
    </reaction>
</comment>
<reference evidence="10 11" key="1">
    <citation type="submission" date="2020-01" db="EMBL/GenBank/DDBJ databases">
        <authorList>
            <person name="Kim M."/>
        </authorList>
    </citation>
    <scope>NUCLEOTIDE SEQUENCE [LARGE SCALE GENOMIC DNA]</scope>
    <source>
        <strain evidence="10 11">BT10</strain>
    </source>
</reference>
<evidence type="ECO:0000313" key="10">
    <source>
        <dbReference type="EMBL" id="QHL85970.1"/>
    </source>
</evidence>
<evidence type="ECO:0000256" key="9">
    <source>
        <dbReference type="SAM" id="MobiDB-lite"/>
    </source>
</evidence>
<keyword evidence="6 8" id="KW-0067">ATP-binding</keyword>
<keyword evidence="3 8" id="KW-0548">Nucleotidyltransferase</keyword>
<dbReference type="GO" id="GO:0070733">
    <property type="term" value="F:AMPylase activity"/>
    <property type="evidence" value="ECO:0007669"/>
    <property type="project" value="UniProtKB-EC"/>
</dbReference>